<evidence type="ECO:0000256" key="1">
    <source>
        <dbReference type="SAM" id="MobiDB-lite"/>
    </source>
</evidence>
<keyword evidence="3" id="KW-1185">Reference proteome</keyword>
<proteinExistence type="predicted"/>
<name>W9QMA5_9ROSA</name>
<organism evidence="2 3">
    <name type="scientific">Morus notabilis</name>
    <dbReference type="NCBI Taxonomy" id="981085"/>
    <lineage>
        <taxon>Eukaryota</taxon>
        <taxon>Viridiplantae</taxon>
        <taxon>Streptophyta</taxon>
        <taxon>Embryophyta</taxon>
        <taxon>Tracheophyta</taxon>
        <taxon>Spermatophyta</taxon>
        <taxon>Magnoliopsida</taxon>
        <taxon>eudicotyledons</taxon>
        <taxon>Gunneridae</taxon>
        <taxon>Pentapetalae</taxon>
        <taxon>rosids</taxon>
        <taxon>fabids</taxon>
        <taxon>Rosales</taxon>
        <taxon>Moraceae</taxon>
        <taxon>Moreae</taxon>
        <taxon>Morus</taxon>
    </lineage>
</organism>
<accession>W9QMA5</accession>
<reference evidence="3" key="1">
    <citation type="submission" date="2013-01" db="EMBL/GenBank/DDBJ databases">
        <title>Draft Genome Sequence of a Mulberry Tree, Morus notabilis C.K. Schneid.</title>
        <authorList>
            <person name="He N."/>
            <person name="Zhao S."/>
        </authorList>
    </citation>
    <scope>NUCLEOTIDE SEQUENCE</scope>
</reference>
<feature type="compositionally biased region" description="Basic residues" evidence="1">
    <location>
        <begin position="1"/>
        <end position="20"/>
    </location>
</feature>
<protein>
    <submittedName>
        <fullName evidence="2">Uncharacterized protein</fullName>
    </submittedName>
</protein>
<feature type="region of interest" description="Disordered" evidence="1">
    <location>
        <begin position="1"/>
        <end position="21"/>
    </location>
</feature>
<dbReference type="EMBL" id="KE343521">
    <property type="protein sequence ID" value="EXB32135.1"/>
    <property type="molecule type" value="Genomic_DNA"/>
</dbReference>
<dbReference type="AlphaFoldDB" id="W9QMA5"/>
<dbReference type="Proteomes" id="UP000030645">
    <property type="component" value="Unassembled WGS sequence"/>
</dbReference>
<gene>
    <name evidence="2" type="ORF">L484_004149</name>
</gene>
<evidence type="ECO:0000313" key="3">
    <source>
        <dbReference type="Proteomes" id="UP000030645"/>
    </source>
</evidence>
<evidence type="ECO:0000313" key="2">
    <source>
        <dbReference type="EMBL" id="EXB32135.1"/>
    </source>
</evidence>
<sequence>MTTRIWNHHNHQTNRHHQHKITIGGNNGLNHRFTVNPELMDLTATFLLISASPPTKKHGILVNSDDFANRHTRISEFHDLRHRYCSLSSHHRSVPMKILDNFVLRTTKNSVFVAANIASIFGYLESPSLKEKTPVTEAKFALNSARAHCLRHDLQVC</sequence>